<dbReference type="InterPro" id="IPR011990">
    <property type="entry name" value="TPR-like_helical_dom_sf"/>
</dbReference>
<dbReference type="InterPro" id="IPR019734">
    <property type="entry name" value="TPR_rpt"/>
</dbReference>
<dbReference type="AlphaFoldDB" id="B9Z685"/>
<dbReference type="RefSeq" id="WP_008955071.1">
    <property type="nucleotide sequence ID" value="NZ_ACIS01000008.1"/>
</dbReference>
<dbReference type="Gene3D" id="1.25.40.10">
    <property type="entry name" value="Tetratricopeptide repeat domain"/>
    <property type="match status" value="1"/>
</dbReference>
<dbReference type="EMBL" id="ACIS01000008">
    <property type="protein sequence ID" value="EEG07729.1"/>
    <property type="molecule type" value="Genomic_DNA"/>
</dbReference>
<evidence type="ECO:0000313" key="5">
    <source>
        <dbReference type="Proteomes" id="UP000003165"/>
    </source>
</evidence>
<organism evidence="4 5">
    <name type="scientific">Pseudogulbenkiania ferrooxidans 2002</name>
    <dbReference type="NCBI Taxonomy" id="279714"/>
    <lineage>
        <taxon>Bacteria</taxon>
        <taxon>Pseudomonadati</taxon>
        <taxon>Pseudomonadota</taxon>
        <taxon>Betaproteobacteria</taxon>
        <taxon>Neisseriales</taxon>
        <taxon>Chromobacteriaceae</taxon>
        <taxon>Pseudogulbenkiania</taxon>
    </lineage>
</organism>
<keyword evidence="2 3" id="KW-0802">TPR repeat</keyword>
<dbReference type="InterPro" id="IPR051685">
    <property type="entry name" value="Ycf3/AcsC/BcsC/TPR_MFPF"/>
</dbReference>
<keyword evidence="5" id="KW-1185">Reference proteome</keyword>
<evidence type="ECO:0000256" key="1">
    <source>
        <dbReference type="ARBA" id="ARBA00022737"/>
    </source>
</evidence>
<sequence>MEYSRVGNYKAALLSADQAIAADQRYVPAYLAKAYVLTLLKVDGDAEQNYQKALAMEPANPEANNNYGEFLCDHGRAQDGMGYFAKALANPLYDTPQTAYLNLGRCSALLGQKAQANDYLLSALRVSPNYPPALKELAALHFGQGNAKLAAFYFDRLADNVGEMPADVLLLGVKIARKTNEQGKADLYAARLKSRYPDSKETQELLSGL</sequence>
<protein>
    <submittedName>
        <fullName evidence="4">Type IV pilus biogenesis/stability protein PilW</fullName>
    </submittedName>
</protein>
<keyword evidence="1" id="KW-0677">Repeat</keyword>
<proteinExistence type="predicted"/>
<name>B9Z685_9NEIS</name>
<dbReference type="PROSITE" id="PS50005">
    <property type="entry name" value="TPR"/>
    <property type="match status" value="1"/>
</dbReference>
<feature type="repeat" description="TPR" evidence="3">
    <location>
        <begin position="97"/>
        <end position="130"/>
    </location>
</feature>
<dbReference type="SMART" id="SM00028">
    <property type="entry name" value="TPR"/>
    <property type="match status" value="3"/>
</dbReference>
<dbReference type="InterPro" id="IPR013360">
    <property type="entry name" value="Pilus_4_PilW"/>
</dbReference>
<dbReference type="PANTHER" id="PTHR44943">
    <property type="entry name" value="CELLULOSE SYNTHASE OPERON PROTEIN C"/>
    <property type="match status" value="1"/>
</dbReference>
<gene>
    <name evidence="4" type="ORF">FuraDRAFT_3052</name>
</gene>
<accession>B9Z685</accession>
<dbReference type="eggNOG" id="COG3063">
    <property type="taxonomic scope" value="Bacteria"/>
</dbReference>
<reference evidence="4 5" key="1">
    <citation type="submission" date="2009-02" db="EMBL/GenBank/DDBJ databases">
        <title>Sequencing of the draft genome and assembly of Lutiella nitroferrum 2002.</title>
        <authorList>
            <consortium name="US DOE Joint Genome Institute (JGI-PGF)"/>
            <person name="Lucas S."/>
            <person name="Copeland A."/>
            <person name="Lapidus A."/>
            <person name="Glavina del Rio T."/>
            <person name="Tice H."/>
            <person name="Bruce D."/>
            <person name="Goodwin L."/>
            <person name="Pitluck S."/>
            <person name="Larimer F."/>
            <person name="Land M.L."/>
            <person name="Hauser L."/>
            <person name="Coates J.D."/>
        </authorList>
    </citation>
    <scope>NUCLEOTIDE SEQUENCE [LARGE SCALE GENOMIC DNA]</scope>
    <source>
        <strain evidence="4 5">2002</strain>
    </source>
</reference>
<dbReference type="NCBIfam" id="TIGR02521">
    <property type="entry name" value="type_IV_pilW"/>
    <property type="match status" value="1"/>
</dbReference>
<evidence type="ECO:0000256" key="3">
    <source>
        <dbReference type="PROSITE-ProRule" id="PRU00339"/>
    </source>
</evidence>
<dbReference type="PANTHER" id="PTHR44943:SF5">
    <property type="entry name" value="BLL7697 PROTEIN"/>
    <property type="match status" value="1"/>
</dbReference>
<comment type="caution">
    <text evidence="4">The sequence shown here is derived from an EMBL/GenBank/DDBJ whole genome shotgun (WGS) entry which is preliminary data.</text>
</comment>
<dbReference type="Proteomes" id="UP000003165">
    <property type="component" value="Unassembled WGS sequence"/>
</dbReference>
<dbReference type="SUPFAM" id="SSF48452">
    <property type="entry name" value="TPR-like"/>
    <property type="match status" value="1"/>
</dbReference>
<evidence type="ECO:0000256" key="2">
    <source>
        <dbReference type="ARBA" id="ARBA00022803"/>
    </source>
</evidence>
<evidence type="ECO:0000313" key="4">
    <source>
        <dbReference type="EMBL" id="EEG07729.1"/>
    </source>
</evidence>
<dbReference type="Pfam" id="PF13431">
    <property type="entry name" value="TPR_17"/>
    <property type="match status" value="1"/>
</dbReference>